<accession>A0ACB8S7C8</accession>
<sequence>MRRKARGAGGLRRRRRETPILTQRVRRTGPIQPRVYLDRIEMSWWRREVVGRSHRAPTGSNNVMAHDSAVSTSPRRRTHAWRGQLSAGMHPAFYVVCAAHV</sequence>
<evidence type="ECO:0000313" key="1">
    <source>
        <dbReference type="EMBL" id="KAI0051825.1"/>
    </source>
</evidence>
<dbReference type="EMBL" id="MU275849">
    <property type="protein sequence ID" value="KAI0051825.1"/>
    <property type="molecule type" value="Genomic_DNA"/>
</dbReference>
<dbReference type="Proteomes" id="UP000814033">
    <property type="component" value="Unassembled WGS sequence"/>
</dbReference>
<reference evidence="1" key="1">
    <citation type="submission" date="2021-02" db="EMBL/GenBank/DDBJ databases">
        <authorList>
            <consortium name="DOE Joint Genome Institute"/>
            <person name="Ahrendt S."/>
            <person name="Looney B.P."/>
            <person name="Miyauchi S."/>
            <person name="Morin E."/>
            <person name="Drula E."/>
            <person name="Courty P.E."/>
            <person name="Chicoki N."/>
            <person name="Fauchery L."/>
            <person name="Kohler A."/>
            <person name="Kuo A."/>
            <person name="Labutti K."/>
            <person name="Pangilinan J."/>
            <person name="Lipzen A."/>
            <person name="Riley R."/>
            <person name="Andreopoulos W."/>
            <person name="He G."/>
            <person name="Johnson J."/>
            <person name="Barry K.W."/>
            <person name="Grigoriev I.V."/>
            <person name="Nagy L."/>
            <person name="Hibbett D."/>
            <person name="Henrissat B."/>
            <person name="Matheny P.B."/>
            <person name="Labbe J."/>
            <person name="Martin F."/>
        </authorList>
    </citation>
    <scope>NUCLEOTIDE SEQUENCE</scope>
    <source>
        <strain evidence="1">FP105234-sp</strain>
    </source>
</reference>
<protein>
    <submittedName>
        <fullName evidence="1">Uncharacterized protein</fullName>
    </submittedName>
</protein>
<keyword evidence="2" id="KW-1185">Reference proteome</keyword>
<reference evidence="1" key="2">
    <citation type="journal article" date="2022" name="New Phytol.">
        <title>Evolutionary transition to the ectomycorrhizal habit in the genomes of a hyperdiverse lineage of mushroom-forming fungi.</title>
        <authorList>
            <person name="Looney B."/>
            <person name="Miyauchi S."/>
            <person name="Morin E."/>
            <person name="Drula E."/>
            <person name="Courty P.E."/>
            <person name="Kohler A."/>
            <person name="Kuo A."/>
            <person name="LaButti K."/>
            <person name="Pangilinan J."/>
            <person name="Lipzen A."/>
            <person name="Riley R."/>
            <person name="Andreopoulos W."/>
            <person name="He G."/>
            <person name="Johnson J."/>
            <person name="Nolan M."/>
            <person name="Tritt A."/>
            <person name="Barry K.W."/>
            <person name="Grigoriev I.V."/>
            <person name="Nagy L.G."/>
            <person name="Hibbett D."/>
            <person name="Henrissat B."/>
            <person name="Matheny P.B."/>
            <person name="Labbe J."/>
            <person name="Martin F.M."/>
        </authorList>
    </citation>
    <scope>NUCLEOTIDE SEQUENCE</scope>
    <source>
        <strain evidence="1">FP105234-sp</strain>
    </source>
</reference>
<proteinExistence type="predicted"/>
<gene>
    <name evidence="1" type="ORF">FA95DRAFT_140803</name>
</gene>
<evidence type="ECO:0000313" key="2">
    <source>
        <dbReference type="Proteomes" id="UP000814033"/>
    </source>
</evidence>
<name>A0ACB8S7C8_9AGAM</name>
<comment type="caution">
    <text evidence="1">The sequence shown here is derived from an EMBL/GenBank/DDBJ whole genome shotgun (WGS) entry which is preliminary data.</text>
</comment>
<organism evidence="1 2">
    <name type="scientific">Auriscalpium vulgare</name>
    <dbReference type="NCBI Taxonomy" id="40419"/>
    <lineage>
        <taxon>Eukaryota</taxon>
        <taxon>Fungi</taxon>
        <taxon>Dikarya</taxon>
        <taxon>Basidiomycota</taxon>
        <taxon>Agaricomycotina</taxon>
        <taxon>Agaricomycetes</taxon>
        <taxon>Russulales</taxon>
        <taxon>Auriscalpiaceae</taxon>
        <taxon>Auriscalpium</taxon>
    </lineage>
</organism>